<dbReference type="AlphaFoldDB" id="U6H264"/>
<dbReference type="SMART" id="SM00225">
    <property type="entry name" value="BTB"/>
    <property type="match status" value="1"/>
</dbReference>
<dbReference type="Proteomes" id="UP000018201">
    <property type="component" value="Unassembled WGS sequence"/>
</dbReference>
<evidence type="ECO:0000259" key="2">
    <source>
        <dbReference type="SMART" id="SM00225"/>
    </source>
</evidence>
<dbReference type="SUPFAM" id="SSF54695">
    <property type="entry name" value="POZ domain"/>
    <property type="match status" value="1"/>
</dbReference>
<proteinExistence type="predicted"/>
<dbReference type="InterPro" id="IPR011333">
    <property type="entry name" value="SKP1/BTB/POZ_sf"/>
</dbReference>
<feature type="region of interest" description="Disordered" evidence="1">
    <location>
        <begin position="275"/>
        <end position="329"/>
    </location>
</feature>
<feature type="region of interest" description="Disordered" evidence="1">
    <location>
        <begin position="1"/>
        <end position="75"/>
    </location>
</feature>
<dbReference type="InterPro" id="IPR003131">
    <property type="entry name" value="T1-type_BTB"/>
</dbReference>
<name>U6H264_9EIME</name>
<sequence length="376" mass="41584">MRADLSSHQQLNEQELLQQQLAQPLLRPPHEPTAEQASQGQHQQQKQQQYFYEELQQSSSHSSMRKSKKTSTTGVNAGRHRAHCCCCCCCDCSNNSNSSNRSSTRRCCCVQNALPAEALSSKVLLNVGGRVFATTYSTLRNFGPHYLSRCLSPPWRQGETREIFIDRNGDSFTYILDFLRNGSLCCSNEPWLLQQLLLEARFFCIRALEEEIEDRLKRIRLEGVALRCEEADRLASTNIVGVGRSQDCLATIVPLESPTLQQQLLHINLCRDPEANSHGRRSSRSSEGGGHSGSSESDGCSNVREPLTTAASAAATTSPGDTPQERAKLAQIAAAAELAARAESLRRSLVNDDPEPPEPQAVNDLGERVLLTNEDF</sequence>
<keyword evidence="4" id="KW-1185">Reference proteome</keyword>
<feature type="domain" description="BTB" evidence="2">
    <location>
        <begin position="121"/>
        <end position="220"/>
    </location>
</feature>
<keyword evidence="3" id="KW-0406">Ion transport</keyword>
<evidence type="ECO:0000313" key="3">
    <source>
        <dbReference type="EMBL" id="CDI85982.1"/>
    </source>
</evidence>
<dbReference type="GO" id="GO:0051260">
    <property type="term" value="P:protein homooligomerization"/>
    <property type="evidence" value="ECO:0007669"/>
    <property type="project" value="InterPro"/>
</dbReference>
<reference evidence="3" key="1">
    <citation type="submission" date="2013-10" db="EMBL/GenBank/DDBJ databases">
        <title>Genomic analysis of the causative agents of coccidiosis in chickens.</title>
        <authorList>
            <person name="Reid A.J."/>
            <person name="Blake D."/>
            <person name="Billington K."/>
            <person name="Browne H."/>
            <person name="Dunn M."/>
            <person name="Hung S."/>
            <person name="Kawahara F."/>
            <person name="Miranda-Saavedra D."/>
            <person name="Mourier T."/>
            <person name="Nagra H."/>
            <person name="Otto T.D."/>
            <person name="Rawlings N."/>
            <person name="Sanchez A."/>
            <person name="Sanders M."/>
            <person name="Subramaniam C."/>
            <person name="Tay Y."/>
            <person name="Dear P."/>
            <person name="Doerig C."/>
            <person name="Gruber A."/>
            <person name="Parkinson J."/>
            <person name="Shirley M."/>
            <person name="Wan K.L."/>
            <person name="Berriman M."/>
            <person name="Tomley F."/>
            <person name="Pain A."/>
        </authorList>
    </citation>
    <scope>NUCLEOTIDE SEQUENCE [LARGE SCALE GENOMIC DNA]</scope>
    <source>
        <strain evidence="3">Houghton</strain>
    </source>
</reference>
<accession>U6H264</accession>
<feature type="compositionally biased region" description="Low complexity" evidence="1">
    <location>
        <begin position="35"/>
        <end position="62"/>
    </location>
</feature>
<dbReference type="InterPro" id="IPR000210">
    <property type="entry name" value="BTB/POZ_dom"/>
</dbReference>
<dbReference type="PANTHER" id="PTHR11145:SF8">
    <property type="entry name" value="RE57120P"/>
    <property type="match status" value="1"/>
</dbReference>
<reference evidence="3" key="2">
    <citation type="submission" date="2013-10" db="EMBL/GenBank/DDBJ databases">
        <authorList>
            <person name="Aslett M."/>
        </authorList>
    </citation>
    <scope>NUCLEOTIDE SEQUENCE [LARGE SCALE GENOMIC DNA]</scope>
    <source>
        <strain evidence="3">Houghton</strain>
    </source>
</reference>
<dbReference type="GO" id="GO:0034220">
    <property type="term" value="P:monoatomic ion transmembrane transport"/>
    <property type="evidence" value="ECO:0007669"/>
    <property type="project" value="UniProtKB-KW"/>
</dbReference>
<feature type="compositionally biased region" description="Low complexity" evidence="1">
    <location>
        <begin position="308"/>
        <end position="318"/>
    </location>
</feature>
<evidence type="ECO:0000256" key="1">
    <source>
        <dbReference type="SAM" id="MobiDB-lite"/>
    </source>
</evidence>
<dbReference type="Gene3D" id="3.30.710.10">
    <property type="entry name" value="Potassium Channel Kv1.1, Chain A"/>
    <property type="match status" value="1"/>
</dbReference>
<evidence type="ECO:0000313" key="4">
    <source>
        <dbReference type="Proteomes" id="UP000018201"/>
    </source>
</evidence>
<protein>
    <submittedName>
        <fullName evidence="3">Potassium channel tetramerisation domain containing protein, putative</fullName>
    </submittedName>
</protein>
<feature type="compositionally biased region" description="Low complexity" evidence="1">
    <location>
        <begin position="1"/>
        <end position="25"/>
    </location>
</feature>
<dbReference type="PANTHER" id="PTHR11145">
    <property type="entry name" value="BTB/POZ DOMAIN-CONTAINING ADAPTER FOR CUL3-MEDIATED RHOA DEGRADATION PROTEIN FAMILY MEMBER"/>
    <property type="match status" value="1"/>
</dbReference>
<dbReference type="InterPro" id="IPR045068">
    <property type="entry name" value="BACURD1-3"/>
</dbReference>
<keyword evidence="3" id="KW-0813">Transport</keyword>
<keyword evidence="3" id="KW-0407">Ion channel</keyword>
<dbReference type="CDD" id="cd18316">
    <property type="entry name" value="BTB_POZ_KCTD-like"/>
    <property type="match status" value="1"/>
</dbReference>
<dbReference type="Pfam" id="PF02214">
    <property type="entry name" value="BTB_2"/>
    <property type="match status" value="1"/>
</dbReference>
<gene>
    <name evidence="3" type="ORF">EPH_0066340</name>
</gene>
<feature type="region of interest" description="Disordered" evidence="1">
    <location>
        <begin position="345"/>
        <end position="376"/>
    </location>
</feature>
<dbReference type="EMBL" id="HG694586">
    <property type="protein sequence ID" value="CDI85982.1"/>
    <property type="molecule type" value="Genomic_DNA"/>
</dbReference>
<dbReference type="VEuPathDB" id="ToxoDB:EPH_0066340"/>
<dbReference type="OrthoDB" id="2414723at2759"/>
<organism evidence="3 4">
    <name type="scientific">Eimeria praecox</name>
    <dbReference type="NCBI Taxonomy" id="51316"/>
    <lineage>
        <taxon>Eukaryota</taxon>
        <taxon>Sar</taxon>
        <taxon>Alveolata</taxon>
        <taxon>Apicomplexa</taxon>
        <taxon>Conoidasida</taxon>
        <taxon>Coccidia</taxon>
        <taxon>Eucoccidiorida</taxon>
        <taxon>Eimeriorina</taxon>
        <taxon>Eimeriidae</taxon>
        <taxon>Eimeria</taxon>
    </lineage>
</organism>